<gene>
    <name evidence="1" type="ORF">NNL22_09620</name>
</gene>
<evidence type="ECO:0000313" key="1">
    <source>
        <dbReference type="EMBL" id="UZW73312.1"/>
    </source>
</evidence>
<dbReference type="PANTHER" id="PTHR13887:SF54">
    <property type="entry name" value="DSBA FAMILY PROTEIN"/>
    <property type="match status" value="1"/>
</dbReference>
<accession>A0A9E8KPB7</accession>
<dbReference type="AlphaFoldDB" id="A0A9E8KPB7"/>
<evidence type="ECO:0000313" key="2">
    <source>
        <dbReference type="Proteomes" id="UP001164472"/>
    </source>
</evidence>
<dbReference type="SUPFAM" id="SSF52833">
    <property type="entry name" value="Thioredoxin-like"/>
    <property type="match status" value="1"/>
</dbReference>
<dbReference type="InterPro" id="IPR036249">
    <property type="entry name" value="Thioredoxin-like_sf"/>
</dbReference>
<dbReference type="Proteomes" id="UP001164472">
    <property type="component" value="Chromosome"/>
</dbReference>
<dbReference type="EMBL" id="CP101527">
    <property type="protein sequence ID" value="UZW73312.1"/>
    <property type="molecule type" value="Genomic_DNA"/>
</dbReference>
<protein>
    <submittedName>
        <fullName evidence="1">DsbA family protein</fullName>
    </submittedName>
</protein>
<dbReference type="CDD" id="cd03025">
    <property type="entry name" value="DsbA_FrnE_like"/>
    <property type="match status" value="1"/>
</dbReference>
<proteinExistence type="predicted"/>
<reference evidence="1" key="1">
    <citation type="submission" date="2022-07" db="EMBL/GenBank/DDBJ databases">
        <title>Alkalimarinus sp. nov., isolated from gut of a Alitta virens.</title>
        <authorList>
            <person name="Yang A.I."/>
            <person name="Shin N.-R."/>
        </authorList>
    </citation>
    <scope>NUCLEOTIDE SEQUENCE</scope>
    <source>
        <strain evidence="1">FA028</strain>
    </source>
</reference>
<dbReference type="Gene3D" id="3.40.30.10">
    <property type="entry name" value="Glutaredoxin"/>
    <property type="match status" value="1"/>
</dbReference>
<dbReference type="Pfam" id="PF13743">
    <property type="entry name" value="Thioredoxin_5"/>
    <property type="match status" value="1"/>
</dbReference>
<dbReference type="RefSeq" id="WP_251809454.1">
    <property type="nucleotide sequence ID" value="NZ_CP101527.1"/>
</dbReference>
<dbReference type="PANTHER" id="PTHR13887">
    <property type="entry name" value="GLUTATHIONE S-TRANSFERASE KAPPA"/>
    <property type="match status" value="1"/>
</dbReference>
<sequence length="207" mass="23734">MRTTLYYFHDPMCSWCWGYSHTWNQLQQLLPDHIGVEYVVGGLAPDSDIPMPASMAQTIQTHWKRIESELGTRFNYDFWVKCSPKRSTYPACRAVLAAEKQQQQKAMIQRIQEAYYLEAKNPSEQSTLIKLAEEIGLDPVKFTADINSTEIEQELQDQIQLTRQSPIQGFPSLLLVKGSIHYPTSVGYPIPVDYHSPHTTIEAILRC</sequence>
<name>A0A9E8KPB7_9ALTE</name>
<dbReference type="KEGG" id="asem:NNL22_09620"/>
<keyword evidence="2" id="KW-1185">Reference proteome</keyword>
<organism evidence="1 2">
    <name type="scientific">Alkalimarinus sediminis</name>
    <dbReference type="NCBI Taxonomy" id="1632866"/>
    <lineage>
        <taxon>Bacteria</taxon>
        <taxon>Pseudomonadati</taxon>
        <taxon>Pseudomonadota</taxon>
        <taxon>Gammaproteobacteria</taxon>
        <taxon>Alteromonadales</taxon>
        <taxon>Alteromonadaceae</taxon>
        <taxon>Alkalimarinus</taxon>
    </lineage>
</organism>
<dbReference type="Gene3D" id="1.10.472.60">
    <property type="entry name" value="putative protein disulfide isomerase domain"/>
    <property type="match status" value="1"/>
</dbReference>